<accession>A0ABR4BQT3</accession>
<feature type="signal peptide" evidence="1">
    <location>
        <begin position="1"/>
        <end position="17"/>
    </location>
</feature>
<protein>
    <submittedName>
        <fullName evidence="2">Uncharacterized protein</fullName>
    </submittedName>
</protein>
<comment type="caution">
    <text evidence="2">The sequence shown here is derived from an EMBL/GenBank/DDBJ whole genome shotgun (WGS) entry which is preliminary data.</text>
</comment>
<dbReference type="Proteomes" id="UP001595075">
    <property type="component" value="Unassembled WGS sequence"/>
</dbReference>
<reference evidence="2 3" key="1">
    <citation type="journal article" date="2024" name="Commun. Biol.">
        <title>Comparative genomic analysis of thermophilic fungi reveals convergent evolutionary adaptations and gene losses.</title>
        <authorList>
            <person name="Steindorff A.S."/>
            <person name="Aguilar-Pontes M.V."/>
            <person name="Robinson A.J."/>
            <person name="Andreopoulos B."/>
            <person name="LaButti K."/>
            <person name="Kuo A."/>
            <person name="Mondo S."/>
            <person name="Riley R."/>
            <person name="Otillar R."/>
            <person name="Haridas S."/>
            <person name="Lipzen A."/>
            <person name="Grimwood J."/>
            <person name="Schmutz J."/>
            <person name="Clum A."/>
            <person name="Reid I.D."/>
            <person name="Moisan M.C."/>
            <person name="Butler G."/>
            <person name="Nguyen T.T.M."/>
            <person name="Dewar K."/>
            <person name="Conant G."/>
            <person name="Drula E."/>
            <person name="Henrissat B."/>
            <person name="Hansel C."/>
            <person name="Singer S."/>
            <person name="Hutchinson M.I."/>
            <person name="de Vries R.P."/>
            <person name="Natvig D.O."/>
            <person name="Powell A.J."/>
            <person name="Tsang A."/>
            <person name="Grigoriev I.V."/>
        </authorList>
    </citation>
    <scope>NUCLEOTIDE SEQUENCE [LARGE SCALE GENOMIC DNA]</scope>
    <source>
        <strain evidence="2 3">CBS 494.80</strain>
    </source>
</reference>
<evidence type="ECO:0000256" key="1">
    <source>
        <dbReference type="SAM" id="SignalP"/>
    </source>
</evidence>
<sequence length="185" mass="19886">MLSSLVTVALLVAVTVASPLKIDTKQLTESPSVLLARDPNFIPSLDNIPGIPKGPKNPPVCKTKTIFGPYTLKTPILGFGQAEEYYAEIIDEVLMITGHGPADEPLGSGRTEGPELDYIVTKCITLSWTTSTWYHTIPGEHHPTSCATTKTIHHGLPGFPTDLPILPKPIPHLGWPGIPVPTNKA</sequence>
<keyword evidence="1" id="KW-0732">Signal</keyword>
<organism evidence="2 3">
    <name type="scientific">Oculimacula yallundae</name>
    <dbReference type="NCBI Taxonomy" id="86028"/>
    <lineage>
        <taxon>Eukaryota</taxon>
        <taxon>Fungi</taxon>
        <taxon>Dikarya</taxon>
        <taxon>Ascomycota</taxon>
        <taxon>Pezizomycotina</taxon>
        <taxon>Leotiomycetes</taxon>
        <taxon>Helotiales</taxon>
        <taxon>Ploettnerulaceae</taxon>
        <taxon>Oculimacula</taxon>
    </lineage>
</organism>
<evidence type="ECO:0000313" key="2">
    <source>
        <dbReference type="EMBL" id="KAL2060073.1"/>
    </source>
</evidence>
<keyword evidence="3" id="KW-1185">Reference proteome</keyword>
<feature type="chain" id="PRO_5047367485" evidence="1">
    <location>
        <begin position="18"/>
        <end position="185"/>
    </location>
</feature>
<proteinExistence type="predicted"/>
<evidence type="ECO:0000313" key="3">
    <source>
        <dbReference type="Proteomes" id="UP001595075"/>
    </source>
</evidence>
<name>A0ABR4BQT3_9HELO</name>
<gene>
    <name evidence="2" type="ORF">VTL71DRAFT_9895</name>
</gene>
<dbReference type="EMBL" id="JAZHXI010000024">
    <property type="protein sequence ID" value="KAL2060073.1"/>
    <property type="molecule type" value="Genomic_DNA"/>
</dbReference>